<organism evidence="1 2">
    <name type="scientific">Flavobacterium lacus</name>
    <dbReference type="NCBI Taxonomy" id="1353778"/>
    <lineage>
        <taxon>Bacteria</taxon>
        <taxon>Pseudomonadati</taxon>
        <taxon>Bacteroidota</taxon>
        <taxon>Flavobacteriia</taxon>
        <taxon>Flavobacteriales</taxon>
        <taxon>Flavobacteriaceae</taxon>
        <taxon>Flavobacterium</taxon>
    </lineage>
</organism>
<reference evidence="1 2" key="1">
    <citation type="submission" date="2018-06" db="EMBL/GenBank/DDBJ databases">
        <title>Genomic Encyclopedia of Type Strains, Phase III (KMG-III): the genomes of soil and plant-associated and newly described type strains.</title>
        <authorList>
            <person name="Whitman W."/>
        </authorList>
    </citation>
    <scope>NUCLEOTIDE SEQUENCE [LARGE SCALE GENOMIC DNA]</scope>
    <source>
        <strain evidence="1 2">CGMCC 1.12504</strain>
    </source>
</reference>
<protein>
    <submittedName>
        <fullName evidence="1">GLPGLI family protein</fullName>
    </submittedName>
</protein>
<dbReference type="Pfam" id="PF09697">
    <property type="entry name" value="Porph_ging"/>
    <property type="match status" value="1"/>
</dbReference>
<dbReference type="NCBIfam" id="TIGR01200">
    <property type="entry name" value="GLPGLI"/>
    <property type="match status" value="1"/>
</dbReference>
<evidence type="ECO:0000313" key="1">
    <source>
        <dbReference type="EMBL" id="RAR48069.1"/>
    </source>
</evidence>
<proteinExistence type="predicted"/>
<dbReference type="AlphaFoldDB" id="A0A328WYY1"/>
<dbReference type="EMBL" id="QLSV01000006">
    <property type="protein sequence ID" value="RAR48069.1"/>
    <property type="molecule type" value="Genomic_DNA"/>
</dbReference>
<dbReference type="Proteomes" id="UP000249518">
    <property type="component" value="Unassembled WGS sequence"/>
</dbReference>
<dbReference type="InterPro" id="IPR005901">
    <property type="entry name" value="GLPGLI"/>
</dbReference>
<sequence length="231" mass="26865">MKIILLIILISNSLFSQIIEKKGKIIYEITIAQEDYMKKNQNVLKNYQRAVESTKNIEFTLTIDGINSHFEVSKNLQLDKYGYGYALSYANYMGEIYQDSISVFTKIDSHIGKLIIKKPPKKNWKILDEQKVIDGYICYKATNEYIVENGVGIFTHPVIAWFCPQLPFPFGPNGYGNLPGLILELQERNVVYGVKKIIFDLNEDIKFDFKEYKVMNEEEFQIYLNNISKKN</sequence>
<gene>
    <name evidence="1" type="ORF">B0I10_10670</name>
</gene>
<name>A0A328WYY1_9FLAO</name>
<keyword evidence="2" id="KW-1185">Reference proteome</keyword>
<dbReference type="RefSeq" id="WP_112085902.1">
    <property type="nucleotide sequence ID" value="NZ_QLSV01000006.1"/>
</dbReference>
<evidence type="ECO:0000313" key="2">
    <source>
        <dbReference type="Proteomes" id="UP000249518"/>
    </source>
</evidence>
<dbReference type="OrthoDB" id="1429333at2"/>
<accession>A0A328WYY1</accession>
<comment type="caution">
    <text evidence="1">The sequence shown here is derived from an EMBL/GenBank/DDBJ whole genome shotgun (WGS) entry which is preliminary data.</text>
</comment>